<accession>A0AAD8H6U7</accession>
<evidence type="ECO:0000259" key="1">
    <source>
        <dbReference type="Pfam" id="PF13966"/>
    </source>
</evidence>
<dbReference type="PANTHER" id="PTHR33116:SF66">
    <property type="entry name" value="REVERSE TRANSCRIPTASE ZINC-BINDING DOMAIN-CONTAINING PROTEIN"/>
    <property type="match status" value="1"/>
</dbReference>
<comment type="caution">
    <text evidence="2">The sequence shown here is derived from an EMBL/GenBank/DDBJ whole genome shotgun (WGS) entry which is preliminary data.</text>
</comment>
<protein>
    <recommendedName>
        <fullName evidence="1">Reverse transcriptase zinc-binding domain-containing protein</fullName>
    </recommendedName>
</protein>
<reference evidence="2" key="1">
    <citation type="submission" date="2023-02" db="EMBL/GenBank/DDBJ databases">
        <title>Genome of toxic invasive species Heracleum sosnowskyi carries increased number of genes despite the absence of recent whole-genome duplications.</title>
        <authorList>
            <person name="Schelkunov M."/>
            <person name="Shtratnikova V."/>
            <person name="Makarenko M."/>
            <person name="Klepikova A."/>
            <person name="Omelchenko D."/>
            <person name="Novikova G."/>
            <person name="Obukhova E."/>
            <person name="Bogdanov V."/>
            <person name="Penin A."/>
            <person name="Logacheva M."/>
        </authorList>
    </citation>
    <scope>NUCLEOTIDE SEQUENCE</scope>
    <source>
        <strain evidence="2">Hsosn_3</strain>
        <tissue evidence="2">Leaf</tissue>
    </source>
</reference>
<organism evidence="2 3">
    <name type="scientific">Heracleum sosnowskyi</name>
    <dbReference type="NCBI Taxonomy" id="360622"/>
    <lineage>
        <taxon>Eukaryota</taxon>
        <taxon>Viridiplantae</taxon>
        <taxon>Streptophyta</taxon>
        <taxon>Embryophyta</taxon>
        <taxon>Tracheophyta</taxon>
        <taxon>Spermatophyta</taxon>
        <taxon>Magnoliopsida</taxon>
        <taxon>eudicotyledons</taxon>
        <taxon>Gunneridae</taxon>
        <taxon>Pentapetalae</taxon>
        <taxon>asterids</taxon>
        <taxon>campanulids</taxon>
        <taxon>Apiales</taxon>
        <taxon>Apiaceae</taxon>
        <taxon>Apioideae</taxon>
        <taxon>apioid superclade</taxon>
        <taxon>Tordylieae</taxon>
        <taxon>Tordyliinae</taxon>
        <taxon>Heracleum</taxon>
    </lineage>
</organism>
<dbReference type="AlphaFoldDB" id="A0AAD8H6U7"/>
<feature type="domain" description="Reverse transcriptase zinc-binding" evidence="1">
    <location>
        <begin position="236"/>
        <end position="316"/>
    </location>
</feature>
<reference evidence="2" key="2">
    <citation type="submission" date="2023-05" db="EMBL/GenBank/DDBJ databases">
        <authorList>
            <person name="Schelkunov M.I."/>
        </authorList>
    </citation>
    <scope>NUCLEOTIDE SEQUENCE</scope>
    <source>
        <strain evidence="2">Hsosn_3</strain>
        <tissue evidence="2">Leaf</tissue>
    </source>
</reference>
<sequence length="417" mass="48511">MKSSCYLSNPPRGLQQWILRCFNIEVGSLPTKFLGVPLINKRLNKRDCQPLIARITSRIHSWTTLFLAFAGRLQLIKSVLQAIFSYWGSHFIKPSSTSLWAEWIKHNVIKTSSFWTICKPRNCSWILKKVLDLRDIARANISYHIGNGQHTSLWFDPWYNNSPICNNPLDPIISHSRLDCSTKVSSILNSTGWSLPSSNYHDMIVWRSNFNTSTPFNLQKRDDISWNGITSKSIKITNLWHSIRHTSPPVPWFSNVWHKLGVPRYSFLHWLIMHGRVNTLSRLKLFGMVTLDTCYFCINGVENAARLFLECPNTQMVFKLITSGRCTSMHTDWSSWRQFLTQANRDIHSIIQILIFQVVTYNIWKERNGRYHSNDIKPPIALARDCTHLIKCRLHSSNWFKSESAKHPNLLVWTENL</sequence>
<keyword evidence="3" id="KW-1185">Reference proteome</keyword>
<gene>
    <name evidence="2" type="ORF">POM88_045131</name>
</gene>
<dbReference type="Pfam" id="PF13966">
    <property type="entry name" value="zf-RVT"/>
    <property type="match status" value="1"/>
</dbReference>
<evidence type="ECO:0000313" key="3">
    <source>
        <dbReference type="Proteomes" id="UP001237642"/>
    </source>
</evidence>
<dbReference type="PANTHER" id="PTHR33116">
    <property type="entry name" value="REVERSE TRANSCRIPTASE ZINC-BINDING DOMAIN-CONTAINING PROTEIN-RELATED-RELATED"/>
    <property type="match status" value="1"/>
</dbReference>
<dbReference type="Proteomes" id="UP001237642">
    <property type="component" value="Unassembled WGS sequence"/>
</dbReference>
<dbReference type="EMBL" id="JAUIZM010000010">
    <property type="protein sequence ID" value="KAK1360657.1"/>
    <property type="molecule type" value="Genomic_DNA"/>
</dbReference>
<name>A0AAD8H6U7_9APIA</name>
<evidence type="ECO:0000313" key="2">
    <source>
        <dbReference type="EMBL" id="KAK1360657.1"/>
    </source>
</evidence>
<dbReference type="InterPro" id="IPR026960">
    <property type="entry name" value="RVT-Znf"/>
</dbReference>
<proteinExistence type="predicted"/>